<organism evidence="1">
    <name type="scientific">viral metagenome</name>
    <dbReference type="NCBI Taxonomy" id="1070528"/>
    <lineage>
        <taxon>unclassified sequences</taxon>
        <taxon>metagenomes</taxon>
        <taxon>organismal metagenomes</taxon>
    </lineage>
</organism>
<dbReference type="EMBL" id="MN739658">
    <property type="protein sequence ID" value="QHT18536.1"/>
    <property type="molecule type" value="Genomic_DNA"/>
</dbReference>
<reference evidence="1" key="1">
    <citation type="journal article" date="2020" name="Nature">
        <title>Giant virus diversity and host interactions through global metagenomics.</title>
        <authorList>
            <person name="Schulz F."/>
            <person name="Roux S."/>
            <person name="Paez-Espino D."/>
            <person name="Jungbluth S."/>
            <person name="Walsh D.A."/>
            <person name="Denef V.J."/>
            <person name="McMahon K.D."/>
            <person name="Konstantinidis K.T."/>
            <person name="Eloe-Fadrosh E.A."/>
            <person name="Kyrpides N.C."/>
            <person name="Woyke T."/>
        </authorList>
    </citation>
    <scope>NUCLEOTIDE SEQUENCE</scope>
    <source>
        <strain evidence="1">GVMAG-M-3300023174-47</strain>
    </source>
</reference>
<name>A0A6C0DNV3_9ZZZZ</name>
<proteinExistence type="predicted"/>
<sequence>MGFRYVLVNHTLKVIEDTGLETVWNTMNFLIKERGWTLTDKVDFLYEESSWDEIGKCVKSGYKSHYHVWAFDD</sequence>
<evidence type="ECO:0000313" key="1">
    <source>
        <dbReference type="EMBL" id="QHT18536.1"/>
    </source>
</evidence>
<protein>
    <submittedName>
        <fullName evidence="1">Uncharacterized protein</fullName>
    </submittedName>
</protein>
<dbReference type="AlphaFoldDB" id="A0A6C0DNV3"/>
<accession>A0A6C0DNV3</accession>